<feature type="compositionally biased region" description="Basic and acidic residues" evidence="1">
    <location>
        <begin position="167"/>
        <end position="177"/>
    </location>
</feature>
<dbReference type="AlphaFoldDB" id="M1DRY0"/>
<feature type="region of interest" description="Disordered" evidence="1">
    <location>
        <begin position="167"/>
        <end position="194"/>
    </location>
</feature>
<evidence type="ECO:0000259" key="2">
    <source>
        <dbReference type="Pfam" id="PF20167"/>
    </source>
</evidence>
<dbReference type="InterPro" id="IPR046796">
    <property type="entry name" value="Transposase_32_dom"/>
</dbReference>
<evidence type="ECO:0000313" key="4">
    <source>
        <dbReference type="Proteomes" id="UP000011115"/>
    </source>
</evidence>
<evidence type="ECO:0000313" key="3">
    <source>
        <dbReference type="EnsemblPlants" id="PGSC0003DMT400093426"/>
    </source>
</evidence>
<dbReference type="HOGENOM" id="CLU_021776_1_0_1"/>
<dbReference type="InParanoid" id="M1DRY0"/>
<feature type="region of interest" description="Disordered" evidence="1">
    <location>
        <begin position="350"/>
        <end position="427"/>
    </location>
</feature>
<dbReference type="Pfam" id="PF20167">
    <property type="entry name" value="Transposase_32"/>
    <property type="match status" value="1"/>
</dbReference>
<protein>
    <recommendedName>
        <fullName evidence="2">Putative plant transposon protein domain-containing protein</fullName>
    </recommendedName>
</protein>
<organism evidence="3 4">
    <name type="scientific">Solanum tuberosum</name>
    <name type="common">Potato</name>
    <dbReference type="NCBI Taxonomy" id="4113"/>
    <lineage>
        <taxon>Eukaryota</taxon>
        <taxon>Viridiplantae</taxon>
        <taxon>Streptophyta</taxon>
        <taxon>Embryophyta</taxon>
        <taxon>Tracheophyta</taxon>
        <taxon>Spermatophyta</taxon>
        <taxon>Magnoliopsida</taxon>
        <taxon>eudicotyledons</taxon>
        <taxon>Gunneridae</taxon>
        <taxon>Pentapetalae</taxon>
        <taxon>asterids</taxon>
        <taxon>lamiids</taxon>
        <taxon>Solanales</taxon>
        <taxon>Solanaceae</taxon>
        <taxon>Solanoideae</taxon>
        <taxon>Solaneae</taxon>
        <taxon>Solanum</taxon>
    </lineage>
</organism>
<name>M1DRY0_SOLTU</name>
<reference evidence="3" key="2">
    <citation type="submission" date="2015-06" db="UniProtKB">
        <authorList>
            <consortium name="EnsemblPlants"/>
        </authorList>
    </citation>
    <scope>IDENTIFICATION</scope>
    <source>
        <strain evidence="3">DM1-3 516 R44</strain>
    </source>
</reference>
<feature type="compositionally biased region" description="Basic and acidic residues" evidence="1">
    <location>
        <begin position="369"/>
        <end position="382"/>
    </location>
</feature>
<feature type="domain" description="Putative plant transposon protein" evidence="2">
    <location>
        <begin position="7"/>
        <end position="118"/>
    </location>
</feature>
<evidence type="ECO:0000256" key="1">
    <source>
        <dbReference type="SAM" id="MobiDB-lite"/>
    </source>
</evidence>
<dbReference type="PaxDb" id="4113-PGSC0003DMT400093426"/>
<dbReference type="EnsemblPlants" id="PGSC0003DMT400093426">
    <property type="protein sequence ID" value="PGSC0003DMT400093426"/>
    <property type="gene ID" value="PGSC0003DMG400042997"/>
</dbReference>
<proteinExistence type="predicted"/>
<sequence length="427" mass="47197">MEVQSSRERVLRWIARQIVVHGENAAWVTGTPILITKASLSFPAKVRWAVVRAQLRPTCNDNTMSPSLASLVACLMAGYQVKVRWIIATEMRDRALNERVGLPFPCRIGKLCIQAGIPPKRLIDRWGEAFRLTQASKIKDVDNHLFGAKSGVVGSLAVVPHVPLDIPHADRGPEHGESSQPSTEAPPPLASASQAPGTFVTISMFYLEKLVADQRQTRTLVDQIVHRMHQLIERDVLAAKKEIKDEMQKEMVVIKDMMDGLEILVQDRFQAVGSVDNKEFKSQLAEIRAQVAKLAEKPVQVPTPVMPESLMQLLNQAPFTQSLDDFWGEIPKSKFGKRKHKAEEFDEELSANLSKEERRQQKKARKASRKEARKKEAIEQQQRDAVLAGATGSGVPIPVSGSQPDPALVSESAPVDKGVNADPTTGA</sequence>
<reference evidence="4" key="1">
    <citation type="journal article" date="2011" name="Nature">
        <title>Genome sequence and analysis of the tuber crop potato.</title>
        <authorList>
            <consortium name="The Potato Genome Sequencing Consortium"/>
        </authorList>
    </citation>
    <scope>NUCLEOTIDE SEQUENCE [LARGE SCALE GENOMIC DNA]</scope>
    <source>
        <strain evidence="4">cv. DM1-3 516 R44</strain>
    </source>
</reference>
<accession>M1DRY0</accession>
<dbReference type="Proteomes" id="UP000011115">
    <property type="component" value="Unassembled WGS sequence"/>
</dbReference>
<dbReference type="Gramene" id="PGSC0003DMT400093426">
    <property type="protein sequence ID" value="PGSC0003DMT400093426"/>
    <property type="gene ID" value="PGSC0003DMG400042997"/>
</dbReference>
<keyword evidence="4" id="KW-1185">Reference proteome</keyword>